<dbReference type="GO" id="GO:0005096">
    <property type="term" value="F:GTPase activator activity"/>
    <property type="evidence" value="ECO:0007669"/>
    <property type="project" value="InterPro"/>
</dbReference>
<feature type="compositionally biased region" description="Polar residues" evidence="6">
    <location>
        <begin position="460"/>
        <end position="469"/>
    </location>
</feature>
<dbReference type="InParanoid" id="A0A1Y2GR63"/>
<feature type="region of interest" description="Disordered" evidence="6">
    <location>
        <begin position="331"/>
        <end position="369"/>
    </location>
</feature>
<dbReference type="SUPFAM" id="SSF57863">
    <property type="entry name" value="ArfGap/RecO-like zinc finger"/>
    <property type="match status" value="1"/>
</dbReference>
<dbReference type="PRINTS" id="PR00405">
    <property type="entry name" value="REVINTRACTNG"/>
</dbReference>
<feature type="compositionally biased region" description="Low complexity" evidence="6">
    <location>
        <begin position="470"/>
        <end position="479"/>
    </location>
</feature>
<evidence type="ECO:0000256" key="5">
    <source>
        <dbReference type="PROSITE-ProRule" id="PRU00288"/>
    </source>
</evidence>
<protein>
    <recommendedName>
        <fullName evidence="7">Arf-GAP domain-containing protein</fullName>
    </recommendedName>
</protein>
<gene>
    <name evidence="8" type="ORF">BCR41DRAFT_351070</name>
</gene>
<feature type="region of interest" description="Disordered" evidence="6">
    <location>
        <begin position="184"/>
        <end position="260"/>
    </location>
</feature>
<feature type="compositionally biased region" description="Low complexity" evidence="6">
    <location>
        <begin position="225"/>
        <end position="259"/>
    </location>
</feature>
<feature type="region of interest" description="Disordered" evidence="6">
    <location>
        <begin position="520"/>
        <end position="541"/>
    </location>
</feature>
<dbReference type="InterPro" id="IPR052248">
    <property type="entry name" value="Arf-GAP_FG-repeat_protein"/>
</dbReference>
<feature type="region of interest" description="Disordered" evidence="6">
    <location>
        <begin position="585"/>
        <end position="610"/>
    </location>
</feature>
<evidence type="ECO:0000256" key="2">
    <source>
        <dbReference type="ARBA" id="ARBA00022737"/>
    </source>
</evidence>
<dbReference type="InterPro" id="IPR037278">
    <property type="entry name" value="ARFGAP/RecO"/>
</dbReference>
<feature type="compositionally biased region" description="Polar residues" evidence="6">
    <location>
        <begin position="125"/>
        <end position="154"/>
    </location>
</feature>
<dbReference type="PANTHER" id="PTHR46134:SF3">
    <property type="entry name" value="ARFGAP WITH FG REPEATS 1"/>
    <property type="match status" value="1"/>
</dbReference>
<dbReference type="Pfam" id="PF01412">
    <property type="entry name" value="ArfGap"/>
    <property type="match status" value="1"/>
</dbReference>
<dbReference type="GO" id="GO:0016020">
    <property type="term" value="C:membrane"/>
    <property type="evidence" value="ECO:0007669"/>
    <property type="project" value="TreeGrafter"/>
</dbReference>
<keyword evidence="3 5" id="KW-0863">Zinc-finger</keyword>
<evidence type="ECO:0000256" key="4">
    <source>
        <dbReference type="ARBA" id="ARBA00022833"/>
    </source>
</evidence>
<evidence type="ECO:0000313" key="9">
    <source>
        <dbReference type="Proteomes" id="UP000193648"/>
    </source>
</evidence>
<accession>A0A1Y2GR63</accession>
<dbReference type="InterPro" id="IPR001164">
    <property type="entry name" value="ArfGAP_dom"/>
</dbReference>
<sequence>MSRRLDEKHSRILSGLLKLPENKKCFDCPSKVNVYANLFNNTFICEKCSGLHRELNHRVKSISASTFTPEEVSGLQKGGNGVAKSIWLATWSWREYPEPDAHEVDEVRQFMRAKYVKKQWYQDPNGGTSANNNASEPHFTSPQNPSAPNTSSSGLAVPDRVRAVTKSQSVDNLNMIISAPAVPEKTLSRKSSTISSDSGSTISKSTNLSSAASSPFNAVGSKNTQQQQHQQQQYYYHQQQQYQQDQQDQFHQQQQQQQQSLGSFDTFASLMTGGNTSGAGAATRAETGAGDFSQNYHSSVFGSGSTAPTFVATPAALDPTADPFSLMTSSFNNMHMSSPQSPTGSNNSSSHLPPTFTSAHAPPSQTSMLSQSRNVFNTLPITSSSNTQNALASLNDDPFSLSKVAQPQNPLQGLDYSSTMTSSLGPAVAGIGAGSITGTKSFDDYLSVLSHGQHQTASMSSLSNSSIHGTPSSSLSPTLAFSTTSASASASLSPQSTGGSNPFSKQQMPQLQRAFMPDYPQSAPAATVNNDSNSNSAGQQSNPFAMFAKQQHAPTMASQPFQTQASLIDPFGRMQQQAQDYFSSIGLNSTGTRSPNPFAMTGGQQQQPQNLMTAASAYPSSANFESAFSLSNTPRSMTAPASTFSSNNNNNNVNDMFGQWTKPLTTAATAKYPSIDDLDPFSTSAASTSNPSASFSNPFSLNM</sequence>
<feature type="compositionally biased region" description="Polar residues" evidence="6">
    <location>
        <begin position="527"/>
        <end position="541"/>
    </location>
</feature>
<dbReference type="OrthoDB" id="6036at2759"/>
<dbReference type="CDD" id="cd08838">
    <property type="entry name" value="ArfGap_AGFG"/>
    <property type="match status" value="1"/>
</dbReference>
<feature type="compositionally biased region" description="Low complexity" evidence="6">
    <location>
        <begin position="189"/>
        <end position="214"/>
    </location>
</feature>
<dbReference type="Proteomes" id="UP000193648">
    <property type="component" value="Unassembled WGS sequence"/>
</dbReference>
<feature type="region of interest" description="Disordered" evidence="6">
    <location>
        <begin position="122"/>
        <end position="157"/>
    </location>
</feature>
<feature type="domain" description="Arf-GAP" evidence="7">
    <location>
        <begin position="10"/>
        <end position="129"/>
    </location>
</feature>
<dbReference type="STRING" id="64571.A0A1Y2GR63"/>
<keyword evidence="9" id="KW-1185">Reference proteome</keyword>
<comment type="caution">
    <text evidence="8">The sequence shown here is derived from an EMBL/GenBank/DDBJ whole genome shotgun (WGS) entry which is preliminary data.</text>
</comment>
<dbReference type="InterPro" id="IPR038508">
    <property type="entry name" value="ArfGAP_dom_sf"/>
</dbReference>
<dbReference type="GO" id="GO:0005737">
    <property type="term" value="C:cytoplasm"/>
    <property type="evidence" value="ECO:0007669"/>
    <property type="project" value="TreeGrafter"/>
</dbReference>
<dbReference type="PANTHER" id="PTHR46134">
    <property type="entry name" value="DRONGO, ISOFORM F"/>
    <property type="match status" value="1"/>
</dbReference>
<keyword evidence="1" id="KW-0479">Metal-binding</keyword>
<evidence type="ECO:0000313" key="8">
    <source>
        <dbReference type="EMBL" id="ORZ19972.1"/>
    </source>
</evidence>
<dbReference type="PROSITE" id="PS50115">
    <property type="entry name" value="ARFGAP"/>
    <property type="match status" value="1"/>
</dbReference>
<dbReference type="GO" id="GO:0008270">
    <property type="term" value="F:zinc ion binding"/>
    <property type="evidence" value="ECO:0007669"/>
    <property type="project" value="UniProtKB-KW"/>
</dbReference>
<evidence type="ECO:0000256" key="6">
    <source>
        <dbReference type="SAM" id="MobiDB-lite"/>
    </source>
</evidence>
<feature type="compositionally biased region" description="Polar residues" evidence="6">
    <location>
        <begin position="498"/>
        <end position="508"/>
    </location>
</feature>
<dbReference type="AlphaFoldDB" id="A0A1Y2GR63"/>
<feature type="compositionally biased region" description="Polar residues" evidence="6">
    <location>
        <begin position="585"/>
        <end position="595"/>
    </location>
</feature>
<dbReference type="SMART" id="SM00105">
    <property type="entry name" value="ArfGap"/>
    <property type="match status" value="1"/>
</dbReference>
<evidence type="ECO:0000259" key="7">
    <source>
        <dbReference type="PROSITE" id="PS50115"/>
    </source>
</evidence>
<dbReference type="Gene3D" id="1.10.220.150">
    <property type="entry name" value="Arf GTPase activating protein"/>
    <property type="match status" value="1"/>
</dbReference>
<evidence type="ECO:0000256" key="1">
    <source>
        <dbReference type="ARBA" id="ARBA00022723"/>
    </source>
</evidence>
<proteinExistence type="predicted"/>
<feature type="region of interest" description="Disordered" evidence="6">
    <location>
        <begin position="489"/>
        <end position="508"/>
    </location>
</feature>
<evidence type="ECO:0000256" key="3">
    <source>
        <dbReference type="ARBA" id="ARBA00022771"/>
    </source>
</evidence>
<feature type="region of interest" description="Disordered" evidence="6">
    <location>
        <begin position="682"/>
        <end position="703"/>
    </location>
</feature>
<keyword evidence="2" id="KW-0677">Repeat</keyword>
<name>A0A1Y2GR63_9FUNG</name>
<keyword evidence="4" id="KW-0862">Zinc</keyword>
<organism evidence="8 9">
    <name type="scientific">Lobosporangium transversale</name>
    <dbReference type="NCBI Taxonomy" id="64571"/>
    <lineage>
        <taxon>Eukaryota</taxon>
        <taxon>Fungi</taxon>
        <taxon>Fungi incertae sedis</taxon>
        <taxon>Mucoromycota</taxon>
        <taxon>Mortierellomycotina</taxon>
        <taxon>Mortierellomycetes</taxon>
        <taxon>Mortierellales</taxon>
        <taxon>Mortierellaceae</taxon>
        <taxon>Lobosporangium</taxon>
    </lineage>
</organism>
<dbReference type="RefSeq" id="XP_021882512.1">
    <property type="nucleotide sequence ID" value="XM_022023728.1"/>
</dbReference>
<dbReference type="GeneID" id="33565572"/>
<dbReference type="EMBL" id="MCFF01000013">
    <property type="protein sequence ID" value="ORZ19972.1"/>
    <property type="molecule type" value="Genomic_DNA"/>
</dbReference>
<feature type="region of interest" description="Disordered" evidence="6">
    <location>
        <begin position="460"/>
        <end position="479"/>
    </location>
</feature>
<reference evidence="8 9" key="1">
    <citation type="submission" date="2016-07" db="EMBL/GenBank/DDBJ databases">
        <title>Pervasive Adenine N6-methylation of Active Genes in Fungi.</title>
        <authorList>
            <consortium name="DOE Joint Genome Institute"/>
            <person name="Mondo S.J."/>
            <person name="Dannebaum R.O."/>
            <person name="Kuo R.C."/>
            <person name="Labutti K."/>
            <person name="Haridas S."/>
            <person name="Kuo A."/>
            <person name="Salamov A."/>
            <person name="Ahrendt S.R."/>
            <person name="Lipzen A."/>
            <person name="Sullivan W."/>
            <person name="Andreopoulos W.B."/>
            <person name="Clum A."/>
            <person name="Lindquist E."/>
            <person name="Daum C."/>
            <person name="Ramamoorthy G.K."/>
            <person name="Gryganskyi A."/>
            <person name="Culley D."/>
            <person name="Magnuson J.K."/>
            <person name="James T.Y."/>
            <person name="O'Malley M.A."/>
            <person name="Stajich J.E."/>
            <person name="Spatafora J.W."/>
            <person name="Visel A."/>
            <person name="Grigoriev I.V."/>
        </authorList>
    </citation>
    <scope>NUCLEOTIDE SEQUENCE [LARGE SCALE GENOMIC DNA]</scope>
    <source>
        <strain evidence="8 9">NRRL 3116</strain>
    </source>
</reference>